<reference evidence="1" key="1">
    <citation type="submission" date="2021-01" db="EMBL/GenBank/DDBJ databases">
        <title>Adiantum capillus-veneris genome.</title>
        <authorList>
            <person name="Fang Y."/>
            <person name="Liao Q."/>
        </authorList>
    </citation>
    <scope>NUCLEOTIDE SEQUENCE</scope>
    <source>
        <strain evidence="1">H3</strain>
        <tissue evidence="1">Leaf</tissue>
    </source>
</reference>
<gene>
    <name evidence="1" type="ORF">GOP47_0011776</name>
</gene>
<organism evidence="1 2">
    <name type="scientific">Adiantum capillus-veneris</name>
    <name type="common">Maidenhair fern</name>
    <dbReference type="NCBI Taxonomy" id="13818"/>
    <lineage>
        <taxon>Eukaryota</taxon>
        <taxon>Viridiplantae</taxon>
        <taxon>Streptophyta</taxon>
        <taxon>Embryophyta</taxon>
        <taxon>Tracheophyta</taxon>
        <taxon>Polypodiopsida</taxon>
        <taxon>Polypodiidae</taxon>
        <taxon>Polypodiales</taxon>
        <taxon>Pteridineae</taxon>
        <taxon>Pteridaceae</taxon>
        <taxon>Vittarioideae</taxon>
        <taxon>Adiantum</taxon>
    </lineage>
</organism>
<dbReference type="AlphaFoldDB" id="A0A9D4ZFQ1"/>
<protein>
    <submittedName>
        <fullName evidence="1">Uncharacterized protein</fullName>
    </submittedName>
</protein>
<dbReference type="Proteomes" id="UP000886520">
    <property type="component" value="Chromosome 11"/>
</dbReference>
<dbReference type="EMBL" id="JABFUD020000011">
    <property type="protein sequence ID" value="KAI5073763.1"/>
    <property type="molecule type" value="Genomic_DNA"/>
</dbReference>
<evidence type="ECO:0000313" key="2">
    <source>
        <dbReference type="Proteomes" id="UP000886520"/>
    </source>
</evidence>
<proteinExistence type="predicted"/>
<comment type="caution">
    <text evidence="1">The sequence shown here is derived from an EMBL/GenBank/DDBJ whole genome shotgun (WGS) entry which is preliminary data.</text>
</comment>
<keyword evidence="2" id="KW-1185">Reference proteome</keyword>
<evidence type="ECO:0000313" key="1">
    <source>
        <dbReference type="EMBL" id="KAI5073763.1"/>
    </source>
</evidence>
<accession>A0A9D4ZFQ1</accession>
<name>A0A9D4ZFQ1_ADICA</name>
<sequence length="96" mass="9883">MLTSLLQLTHIANTNDDATNNGVFLGNLVLADSSIVQPTGNGLPLDAMPLICLAHAPTSNSALHEDIALAVSIQLPLAGATSNRASNASKPSLQLR</sequence>